<proteinExistence type="predicted"/>
<sequence length="33" mass="3611">MIKVALKCKGQSFCFQFFHVASLVANLIAALLV</sequence>
<evidence type="ECO:0000313" key="2">
    <source>
        <dbReference type="EMBL" id="MBX35891.1"/>
    </source>
</evidence>
<keyword evidence="1" id="KW-0812">Transmembrane</keyword>
<reference evidence="2" key="1">
    <citation type="submission" date="2018-02" db="EMBL/GenBank/DDBJ databases">
        <title>Rhizophora mucronata_Transcriptome.</title>
        <authorList>
            <person name="Meera S.P."/>
            <person name="Sreeshan A."/>
            <person name="Augustine A."/>
        </authorList>
    </citation>
    <scope>NUCLEOTIDE SEQUENCE</scope>
    <source>
        <tissue evidence="2">Leaf</tissue>
    </source>
</reference>
<protein>
    <submittedName>
        <fullName evidence="2">Uncharacterized protein</fullName>
    </submittedName>
</protein>
<evidence type="ECO:0000256" key="1">
    <source>
        <dbReference type="SAM" id="Phobius"/>
    </source>
</evidence>
<organism evidence="2">
    <name type="scientific">Rhizophora mucronata</name>
    <name type="common">Asiatic mangrove</name>
    <dbReference type="NCBI Taxonomy" id="61149"/>
    <lineage>
        <taxon>Eukaryota</taxon>
        <taxon>Viridiplantae</taxon>
        <taxon>Streptophyta</taxon>
        <taxon>Embryophyta</taxon>
        <taxon>Tracheophyta</taxon>
        <taxon>Spermatophyta</taxon>
        <taxon>Magnoliopsida</taxon>
        <taxon>eudicotyledons</taxon>
        <taxon>Gunneridae</taxon>
        <taxon>Pentapetalae</taxon>
        <taxon>rosids</taxon>
        <taxon>fabids</taxon>
        <taxon>Malpighiales</taxon>
        <taxon>Rhizophoraceae</taxon>
        <taxon>Rhizophora</taxon>
    </lineage>
</organism>
<dbReference type="AlphaFoldDB" id="A0A2P2N0C9"/>
<keyword evidence="1" id="KW-1133">Transmembrane helix</keyword>
<keyword evidence="1" id="KW-0472">Membrane</keyword>
<name>A0A2P2N0C9_RHIMU</name>
<feature type="transmembrane region" description="Helical" evidence="1">
    <location>
        <begin position="12"/>
        <end position="32"/>
    </location>
</feature>
<dbReference type="EMBL" id="GGEC01055407">
    <property type="protein sequence ID" value="MBX35891.1"/>
    <property type="molecule type" value="Transcribed_RNA"/>
</dbReference>
<accession>A0A2P2N0C9</accession>